<dbReference type="PANTHER" id="PTHR21090:SF5">
    <property type="entry name" value="PENTAFUNCTIONAL AROM POLYPEPTIDE"/>
    <property type="match status" value="1"/>
</dbReference>
<feature type="domain" description="Enolpyruvate transferase" evidence="10">
    <location>
        <begin position="25"/>
        <end position="428"/>
    </location>
</feature>
<dbReference type="CDD" id="cd01556">
    <property type="entry name" value="EPSP_synthase"/>
    <property type="match status" value="1"/>
</dbReference>
<dbReference type="InterPro" id="IPR013792">
    <property type="entry name" value="RNA3'P_cycl/enolpyr_Trfase_a/b"/>
</dbReference>
<organism evidence="11 12">
    <name type="scientific">Propioniferax innocua</name>
    <dbReference type="NCBI Taxonomy" id="1753"/>
    <lineage>
        <taxon>Bacteria</taxon>
        <taxon>Bacillati</taxon>
        <taxon>Actinomycetota</taxon>
        <taxon>Actinomycetes</taxon>
        <taxon>Propionibacteriales</taxon>
        <taxon>Propionibacteriaceae</taxon>
        <taxon>Propioniferax</taxon>
    </lineage>
</organism>
<feature type="binding site" evidence="8">
    <location>
        <position position="38"/>
    </location>
    <ligand>
        <name>3-phosphoshikimate</name>
        <dbReference type="ChEBI" id="CHEBI:145989"/>
    </ligand>
</feature>
<comment type="subcellular location">
    <subcellularLocation>
        <location evidence="8">Cytoplasm</location>
    </subcellularLocation>
</comment>
<comment type="pathway">
    <text evidence="1 8">Metabolic intermediate biosynthesis; chorismate biosynthesis; chorismate from D-erythrose 4-phosphate and phosphoenolpyruvate: step 6/7.</text>
</comment>
<dbReference type="PANTHER" id="PTHR21090">
    <property type="entry name" value="AROM/DEHYDROQUINATE SYNTHASE"/>
    <property type="match status" value="1"/>
</dbReference>
<dbReference type="FunFam" id="3.65.10.10:FF:000010">
    <property type="entry name" value="3-phosphoshikimate 1-carboxyvinyltransferase"/>
    <property type="match status" value="1"/>
</dbReference>
<dbReference type="Proteomes" id="UP000316196">
    <property type="component" value="Unassembled WGS sequence"/>
</dbReference>
<feature type="binding site" evidence="8">
    <location>
        <position position="135"/>
    </location>
    <ligand>
        <name>phosphoenolpyruvate</name>
        <dbReference type="ChEBI" id="CHEBI:58702"/>
    </ligand>
</feature>
<dbReference type="SUPFAM" id="SSF55205">
    <property type="entry name" value="EPT/RTPC-like"/>
    <property type="match status" value="1"/>
</dbReference>
<evidence type="ECO:0000313" key="12">
    <source>
        <dbReference type="Proteomes" id="UP000316196"/>
    </source>
</evidence>
<feature type="binding site" evidence="8">
    <location>
        <position position="182"/>
    </location>
    <ligand>
        <name>3-phosphoshikimate</name>
        <dbReference type="ChEBI" id="CHEBI:145989"/>
    </ligand>
</feature>
<feature type="binding site" evidence="8">
    <location>
        <position position="42"/>
    </location>
    <ligand>
        <name>3-phosphoshikimate</name>
        <dbReference type="ChEBI" id="CHEBI:145989"/>
    </ligand>
</feature>
<feature type="binding site" evidence="8">
    <location>
        <position position="37"/>
    </location>
    <ligand>
        <name>phosphoenolpyruvate</name>
        <dbReference type="ChEBI" id="CHEBI:58702"/>
    </ligand>
</feature>
<dbReference type="InterPro" id="IPR001986">
    <property type="entry name" value="Enolpyruvate_Tfrase_dom"/>
</dbReference>
<feature type="binding site" evidence="8">
    <location>
        <position position="107"/>
    </location>
    <ligand>
        <name>phosphoenolpyruvate</name>
        <dbReference type="ChEBI" id="CHEBI:58702"/>
    </ligand>
</feature>
<dbReference type="InterPro" id="IPR023193">
    <property type="entry name" value="EPSP_synthase_CS"/>
</dbReference>
<dbReference type="Gene3D" id="3.65.10.10">
    <property type="entry name" value="Enolpyruvate transferase domain"/>
    <property type="match status" value="2"/>
</dbReference>
<comment type="catalytic activity">
    <reaction evidence="7">
        <text>3-phosphoshikimate + phosphoenolpyruvate = 5-O-(1-carboxyvinyl)-3-phosphoshikimate + phosphate</text>
        <dbReference type="Rhea" id="RHEA:21256"/>
        <dbReference type="ChEBI" id="CHEBI:43474"/>
        <dbReference type="ChEBI" id="CHEBI:57701"/>
        <dbReference type="ChEBI" id="CHEBI:58702"/>
        <dbReference type="ChEBI" id="CHEBI:145989"/>
        <dbReference type="EC" id="2.5.1.19"/>
    </reaction>
    <physiologicalReaction direction="left-to-right" evidence="7">
        <dbReference type="Rhea" id="RHEA:21257"/>
    </physiologicalReaction>
</comment>
<dbReference type="GO" id="GO:0009423">
    <property type="term" value="P:chorismate biosynthetic process"/>
    <property type="evidence" value="ECO:0007669"/>
    <property type="project" value="UniProtKB-UniRule"/>
</dbReference>
<reference evidence="11 12" key="1">
    <citation type="submission" date="2019-06" db="EMBL/GenBank/DDBJ databases">
        <title>Sequencing the genomes of 1000 actinobacteria strains.</title>
        <authorList>
            <person name="Klenk H.-P."/>
        </authorList>
    </citation>
    <scope>NUCLEOTIDE SEQUENCE [LARGE SCALE GENOMIC DNA]</scope>
    <source>
        <strain evidence="11 12">DSM 8251</strain>
    </source>
</reference>
<dbReference type="UniPathway" id="UPA00053">
    <property type="reaction ID" value="UER00089"/>
</dbReference>
<evidence type="ECO:0000256" key="4">
    <source>
        <dbReference type="ARBA" id="ARBA00022605"/>
    </source>
</evidence>
<dbReference type="GO" id="GO:0008652">
    <property type="term" value="P:amino acid biosynthetic process"/>
    <property type="evidence" value="ECO:0007669"/>
    <property type="project" value="UniProtKB-KW"/>
</dbReference>
<keyword evidence="12" id="KW-1185">Reference proteome</keyword>
<evidence type="ECO:0000259" key="10">
    <source>
        <dbReference type="Pfam" id="PF00275"/>
    </source>
</evidence>
<evidence type="ECO:0000256" key="3">
    <source>
        <dbReference type="ARBA" id="ARBA00022490"/>
    </source>
</evidence>
<dbReference type="InterPro" id="IPR006264">
    <property type="entry name" value="EPSP_synthase"/>
</dbReference>
<comment type="caution">
    <text evidence="8">Lacks conserved residue(s) required for the propagation of feature annotation.</text>
</comment>
<dbReference type="GO" id="GO:0005737">
    <property type="term" value="C:cytoplasm"/>
    <property type="evidence" value="ECO:0007669"/>
    <property type="project" value="UniProtKB-SubCell"/>
</dbReference>
<dbReference type="AlphaFoldDB" id="A0A542ZB87"/>
<accession>A0A542ZB87</accession>
<dbReference type="Pfam" id="PF00275">
    <property type="entry name" value="EPSP_synthase"/>
    <property type="match status" value="1"/>
</dbReference>
<keyword evidence="3 8" id="KW-0963">Cytoplasm</keyword>
<dbReference type="FunFam" id="3.65.10.10:FF:000011">
    <property type="entry name" value="3-phosphoshikimate 1-carboxyvinyltransferase"/>
    <property type="match status" value="1"/>
</dbReference>
<dbReference type="OrthoDB" id="9809920at2"/>
<sequence length="449" mass="47652">MPDEALSLPRRAADEGPWPAPIATEPVHATIVVPGSKSETNRALVLAALSDGPSRISGGLEARDTRLMREGLRTLGVTIDDSTDDWLVTPPDGGFRGGGTIDCGLAGTVMRFLPPIAALADGPTHFVGDPEAEKRPMGPLLDALYDMGAEVSTDTDSLPFTVHGRPDLPGGPIRIDASGSSQFVSGLLLMGARCARGLDVEHIGETLPSRPHIDMTVAMLNEHGIRAFDEGGTRWCIEPSRIVALDSVIEPDLTNAAVFLAAAVMTVGSVTVPGWPFETNQPGDRIRQILTDFGAEVRLDSDGLHVTGTMHPRGVDLDLSDASELTPVVAALAAIAHQSSTIRGVGHIRGHETDRLAALEAELNELGSATHQTEDGLSIAPRMLHGGDWHTYADHRMAHAGALIGLIVDDVTLDDVTCTSKTLPDFPGMWRMMLEQSAVWSEQNVNGEA</sequence>
<keyword evidence="4 8" id="KW-0028">Amino-acid biosynthesis</keyword>
<dbReference type="GO" id="GO:0003866">
    <property type="term" value="F:3-phosphoshikimate 1-carboxyvinyltransferase activity"/>
    <property type="evidence" value="ECO:0007669"/>
    <property type="project" value="UniProtKB-UniRule"/>
</dbReference>
<evidence type="ECO:0000256" key="8">
    <source>
        <dbReference type="HAMAP-Rule" id="MF_00210"/>
    </source>
</evidence>
<feature type="binding site" evidence="8">
    <location>
        <position position="182"/>
    </location>
    <ligand>
        <name>phosphoenolpyruvate</name>
        <dbReference type="ChEBI" id="CHEBI:58702"/>
    </ligand>
</feature>
<dbReference type="NCBIfam" id="TIGR01356">
    <property type="entry name" value="aroA"/>
    <property type="match status" value="1"/>
</dbReference>
<evidence type="ECO:0000256" key="7">
    <source>
        <dbReference type="ARBA" id="ARBA00044633"/>
    </source>
</evidence>
<feature type="binding site" evidence="8">
    <location>
        <position position="181"/>
    </location>
    <ligand>
        <name>3-phosphoshikimate</name>
        <dbReference type="ChEBI" id="CHEBI:145989"/>
    </ligand>
</feature>
<comment type="caution">
    <text evidence="11">The sequence shown here is derived from an EMBL/GenBank/DDBJ whole genome shotgun (WGS) entry which is preliminary data.</text>
</comment>
<feature type="active site" description="Proton acceptor" evidence="8">
    <location>
        <position position="324"/>
    </location>
</feature>
<dbReference type="PROSITE" id="PS00885">
    <property type="entry name" value="EPSP_SYNTHASE_2"/>
    <property type="match status" value="1"/>
</dbReference>
<protein>
    <recommendedName>
        <fullName evidence="8">3-phosphoshikimate 1-carboxyvinyltransferase</fullName>
        <ecNumber evidence="8">2.5.1.19</ecNumber>
    </recommendedName>
    <alternativeName>
        <fullName evidence="8">5-enolpyruvylshikimate-3-phosphate synthase</fullName>
        <shortName evidence="8">EPSP synthase</shortName>
        <shortName evidence="8">EPSPS</shortName>
    </alternativeName>
</protein>
<evidence type="ECO:0000256" key="5">
    <source>
        <dbReference type="ARBA" id="ARBA00022679"/>
    </source>
</evidence>
<feature type="binding site" evidence="8">
    <location>
        <position position="396"/>
    </location>
    <ligand>
        <name>phosphoenolpyruvate</name>
        <dbReference type="ChEBI" id="CHEBI:58702"/>
    </ligand>
</feature>
<evidence type="ECO:0000256" key="1">
    <source>
        <dbReference type="ARBA" id="ARBA00004811"/>
    </source>
</evidence>
<dbReference type="EMBL" id="VFOR01000002">
    <property type="protein sequence ID" value="TQL57613.1"/>
    <property type="molecule type" value="Genomic_DNA"/>
</dbReference>
<dbReference type="InterPro" id="IPR036968">
    <property type="entry name" value="Enolpyruvate_Tfrase_sf"/>
</dbReference>
<feature type="binding site" evidence="8">
    <location>
        <position position="180"/>
    </location>
    <ligand>
        <name>3-phosphoshikimate</name>
        <dbReference type="ChEBI" id="CHEBI:145989"/>
    </ligand>
</feature>
<feature type="binding site" evidence="8">
    <location>
        <position position="351"/>
    </location>
    <ligand>
        <name>3-phosphoshikimate</name>
        <dbReference type="ChEBI" id="CHEBI:145989"/>
    </ligand>
</feature>
<name>A0A542ZB87_9ACTN</name>
<gene>
    <name evidence="8" type="primary">aroA</name>
    <name evidence="11" type="ORF">FB460_1447</name>
</gene>
<feature type="binding site" evidence="8">
    <location>
        <position position="324"/>
    </location>
    <ligand>
        <name>3-phosphoshikimate</name>
        <dbReference type="ChEBI" id="CHEBI:145989"/>
    </ligand>
</feature>
<dbReference type="PROSITE" id="PS00104">
    <property type="entry name" value="EPSP_SYNTHASE_1"/>
    <property type="match status" value="1"/>
</dbReference>
<comment type="function">
    <text evidence="8">Catalyzes the transfer of the enolpyruvyl moiety of phosphoenolpyruvate (PEP) to the 5-hydroxyl of shikimate-3-phosphate (S3P) to produce enolpyruvyl shikimate-3-phosphate and inorganic phosphate.</text>
</comment>
<feature type="binding site" evidence="8">
    <location>
        <position position="355"/>
    </location>
    <ligand>
        <name>phosphoenolpyruvate</name>
        <dbReference type="ChEBI" id="CHEBI:58702"/>
    </ligand>
</feature>
<feature type="binding site" evidence="8">
    <location>
        <position position="37"/>
    </location>
    <ligand>
        <name>3-phosphoshikimate</name>
        <dbReference type="ChEBI" id="CHEBI:145989"/>
    </ligand>
</feature>
<evidence type="ECO:0000256" key="6">
    <source>
        <dbReference type="ARBA" id="ARBA00023141"/>
    </source>
</evidence>
<evidence type="ECO:0000256" key="9">
    <source>
        <dbReference type="SAM" id="MobiDB-lite"/>
    </source>
</evidence>
<proteinExistence type="inferred from homology"/>
<keyword evidence="5 8" id="KW-0808">Transferase</keyword>
<feature type="binding site" evidence="8">
    <location>
        <position position="209"/>
    </location>
    <ligand>
        <name>3-phosphoshikimate</name>
        <dbReference type="ChEBI" id="CHEBI:145989"/>
    </ligand>
</feature>
<keyword evidence="6 8" id="KW-0057">Aromatic amino acid biosynthesis</keyword>
<evidence type="ECO:0000313" key="11">
    <source>
        <dbReference type="EMBL" id="TQL57613.1"/>
    </source>
</evidence>
<dbReference type="GO" id="GO:0009073">
    <property type="term" value="P:aromatic amino acid family biosynthetic process"/>
    <property type="evidence" value="ECO:0007669"/>
    <property type="project" value="UniProtKB-KW"/>
</dbReference>
<dbReference type="RefSeq" id="WP_142093474.1">
    <property type="nucleotide sequence ID" value="NZ_VFOR01000002.1"/>
</dbReference>
<dbReference type="HAMAP" id="MF_00210">
    <property type="entry name" value="EPSP_synth"/>
    <property type="match status" value="1"/>
</dbReference>
<feature type="region of interest" description="Disordered" evidence="9">
    <location>
        <begin position="1"/>
        <end position="22"/>
    </location>
</feature>
<comment type="subunit">
    <text evidence="8">Monomer.</text>
</comment>
<dbReference type="EC" id="2.5.1.19" evidence="8"/>
<dbReference type="PIRSF" id="PIRSF000505">
    <property type="entry name" value="EPSPS"/>
    <property type="match status" value="1"/>
</dbReference>
<evidence type="ECO:0000256" key="2">
    <source>
        <dbReference type="ARBA" id="ARBA00009948"/>
    </source>
</evidence>
<feature type="binding site" evidence="8">
    <location>
        <position position="421"/>
    </location>
    <ligand>
        <name>phosphoenolpyruvate</name>
        <dbReference type="ChEBI" id="CHEBI:58702"/>
    </ligand>
</feature>
<comment type="similarity">
    <text evidence="2 8">Belongs to the EPSP synthase family.</text>
</comment>